<feature type="region of interest" description="Disordered" evidence="11">
    <location>
        <begin position="100"/>
        <end position="121"/>
    </location>
</feature>
<dbReference type="AlphaFoldDB" id="A0A1S3XP55"/>
<dbReference type="GO" id="GO:0005681">
    <property type="term" value="C:spliceosomal complex"/>
    <property type="evidence" value="ECO:0007669"/>
    <property type="project" value="UniProtKB-KW"/>
</dbReference>
<evidence type="ECO:0000256" key="6">
    <source>
        <dbReference type="ARBA" id="ARBA00022728"/>
    </source>
</evidence>
<evidence type="ECO:0000313" key="14">
    <source>
        <dbReference type="Proteomes" id="UP000790787"/>
    </source>
</evidence>
<evidence type="ECO:0000256" key="8">
    <source>
        <dbReference type="ARBA" id="ARBA00022833"/>
    </source>
</evidence>
<dbReference type="InterPro" id="IPR033570">
    <property type="entry name" value="SCNM1"/>
</dbReference>
<gene>
    <name evidence="15" type="primary">LOC107767032</name>
</gene>
<dbReference type="OrthoDB" id="1924550at2759"/>
<feature type="domain" description="Sodium channel modifier 1 acidic C-terminal" evidence="13">
    <location>
        <begin position="178"/>
        <end position="217"/>
    </location>
</feature>
<feature type="compositionally biased region" description="Low complexity" evidence="11">
    <location>
        <begin position="100"/>
        <end position="109"/>
    </location>
</feature>
<keyword evidence="8" id="KW-0862">Zinc</keyword>
<keyword evidence="9" id="KW-0508">mRNA splicing</keyword>
<dbReference type="GO" id="GO:0005634">
    <property type="term" value="C:nucleus"/>
    <property type="evidence" value="ECO:0000318"/>
    <property type="project" value="GO_Central"/>
</dbReference>
<dbReference type="RefSeq" id="XP_016441432.1">
    <property type="nucleotide sequence ID" value="XM_016585946.2"/>
</dbReference>
<keyword evidence="4" id="KW-0507">mRNA processing</keyword>
<keyword evidence="6" id="KW-0747">Spliceosome</keyword>
<comment type="subcellular location">
    <subcellularLocation>
        <location evidence="1">Nucleus speckle</location>
    </subcellularLocation>
    <subcellularLocation>
        <location evidence="2">Nucleus</location>
        <location evidence="2">Nucleoplasm</location>
    </subcellularLocation>
</comment>
<reference evidence="14" key="1">
    <citation type="journal article" date="2014" name="Nat. Commun.">
        <title>The tobacco genome sequence and its comparison with those of tomato and potato.</title>
        <authorList>
            <person name="Sierro N."/>
            <person name="Battey J.N."/>
            <person name="Ouadi S."/>
            <person name="Bakaher N."/>
            <person name="Bovet L."/>
            <person name="Willig A."/>
            <person name="Goepfert S."/>
            <person name="Peitsch M.C."/>
            <person name="Ivanov N.V."/>
        </authorList>
    </citation>
    <scope>NUCLEOTIDE SEQUENCE [LARGE SCALE GENOMIC DNA]</scope>
</reference>
<evidence type="ECO:0000256" key="7">
    <source>
        <dbReference type="ARBA" id="ARBA00022771"/>
    </source>
</evidence>
<dbReference type="RefSeq" id="XP_016441432.1">
    <property type="nucleotide sequence ID" value="XM_016585946.1"/>
</dbReference>
<sequence>MSVFGGDSWAKEAQYRKRRIDELMADNINSSAYKKLYSGKFACLVCPHSPVLDTPLMLSAHMKGSRHRAAESRLKEIELGRQDETSKRIALSEYGTATSSTLTSSQLRRSASKPLTDRTKKAASDIFHQKLEQSTTSRVDEIKCNKGDSTSCLTNERNSQSVQIGITTNQIIMPHAYDRERQEKELKFTSAGWKRDGHGKWYKDENVEFDSDEEDPNLSLP</sequence>
<dbReference type="GO" id="GO:0034220">
    <property type="term" value="P:monoatomic ion transmembrane transport"/>
    <property type="evidence" value="ECO:0007669"/>
    <property type="project" value="UniProtKB-KW"/>
</dbReference>
<feature type="domain" description="Sodium channel modifier 1 zinc-finger" evidence="12">
    <location>
        <begin position="43"/>
        <end position="69"/>
    </location>
</feature>
<reference evidence="15" key="2">
    <citation type="submission" date="2025-08" db="UniProtKB">
        <authorList>
            <consortium name="RefSeq"/>
        </authorList>
    </citation>
    <scope>IDENTIFICATION</scope>
    <source>
        <tissue evidence="15">Leaf</tissue>
    </source>
</reference>
<dbReference type="OMA" id="DENEWCG"/>
<keyword evidence="15" id="KW-0407">Ion channel</keyword>
<keyword evidence="15" id="KW-0406">Ion transport</keyword>
<keyword evidence="10" id="KW-0539">Nucleus</keyword>
<evidence type="ECO:0000256" key="2">
    <source>
        <dbReference type="ARBA" id="ARBA00004642"/>
    </source>
</evidence>
<evidence type="ECO:0000259" key="12">
    <source>
        <dbReference type="Pfam" id="PF15803"/>
    </source>
</evidence>
<proteinExistence type="predicted"/>
<dbReference type="GO" id="GO:0008380">
    <property type="term" value="P:RNA splicing"/>
    <property type="evidence" value="ECO:0000318"/>
    <property type="project" value="GO_Central"/>
</dbReference>
<evidence type="ECO:0000256" key="11">
    <source>
        <dbReference type="SAM" id="MobiDB-lite"/>
    </source>
</evidence>
<accession>A0A1S3XP55</accession>
<dbReference type="PANTHER" id="PTHR32297:SF1">
    <property type="entry name" value="SODIUM CHANNEL MODIFIER 1"/>
    <property type="match status" value="1"/>
</dbReference>
<dbReference type="InterPro" id="IPR031622">
    <property type="entry name" value="Znf-SCNM1"/>
</dbReference>
<protein>
    <recommendedName>
        <fullName evidence="3">Sodium channel modifier 1</fullName>
    </recommendedName>
</protein>
<evidence type="ECO:0000256" key="3">
    <source>
        <dbReference type="ARBA" id="ARBA00020620"/>
    </source>
</evidence>
<name>A0A1S3XP55_TOBAC</name>
<dbReference type="Proteomes" id="UP000790787">
    <property type="component" value="Chromosome 24"/>
</dbReference>
<organism evidence="14 15">
    <name type="scientific">Nicotiana tabacum</name>
    <name type="common">Common tobacco</name>
    <dbReference type="NCBI Taxonomy" id="4097"/>
    <lineage>
        <taxon>Eukaryota</taxon>
        <taxon>Viridiplantae</taxon>
        <taxon>Streptophyta</taxon>
        <taxon>Embryophyta</taxon>
        <taxon>Tracheophyta</taxon>
        <taxon>Spermatophyta</taxon>
        <taxon>Magnoliopsida</taxon>
        <taxon>eudicotyledons</taxon>
        <taxon>Gunneridae</taxon>
        <taxon>Pentapetalae</taxon>
        <taxon>asterids</taxon>
        <taxon>lamiids</taxon>
        <taxon>Solanales</taxon>
        <taxon>Solanaceae</taxon>
        <taxon>Nicotianoideae</taxon>
        <taxon>Nicotianeae</taxon>
        <taxon>Nicotiana</taxon>
    </lineage>
</organism>
<dbReference type="InterPro" id="IPR031625">
    <property type="entry name" value="SCNM1_acidic"/>
</dbReference>
<keyword evidence="14" id="KW-1185">Reference proteome</keyword>
<dbReference type="GO" id="GO:0006397">
    <property type="term" value="P:mRNA processing"/>
    <property type="evidence" value="ECO:0007669"/>
    <property type="project" value="UniProtKB-KW"/>
</dbReference>
<evidence type="ECO:0000256" key="1">
    <source>
        <dbReference type="ARBA" id="ARBA00004324"/>
    </source>
</evidence>
<dbReference type="GO" id="GO:0016607">
    <property type="term" value="C:nuclear speck"/>
    <property type="evidence" value="ECO:0007669"/>
    <property type="project" value="UniProtKB-SubCell"/>
</dbReference>
<evidence type="ECO:0000313" key="15">
    <source>
        <dbReference type="RefSeq" id="XP_016441432.1"/>
    </source>
</evidence>
<evidence type="ECO:0000256" key="10">
    <source>
        <dbReference type="ARBA" id="ARBA00023242"/>
    </source>
</evidence>
<dbReference type="KEGG" id="nta:107767032"/>
<dbReference type="GeneID" id="107767032"/>
<evidence type="ECO:0000256" key="5">
    <source>
        <dbReference type="ARBA" id="ARBA00022723"/>
    </source>
</evidence>
<evidence type="ECO:0000256" key="4">
    <source>
        <dbReference type="ARBA" id="ARBA00022664"/>
    </source>
</evidence>
<dbReference type="GO" id="GO:0008270">
    <property type="term" value="F:zinc ion binding"/>
    <property type="evidence" value="ECO:0007669"/>
    <property type="project" value="UniProtKB-KW"/>
</dbReference>
<evidence type="ECO:0000259" key="13">
    <source>
        <dbReference type="Pfam" id="PF15805"/>
    </source>
</evidence>
<dbReference type="Pfam" id="PF15803">
    <property type="entry name" value="zf-SCNM1"/>
    <property type="match status" value="1"/>
</dbReference>
<dbReference type="PANTHER" id="PTHR32297">
    <property type="entry name" value="SODIUM CHANNEL MODIFIER 1"/>
    <property type="match status" value="1"/>
</dbReference>
<dbReference type="Pfam" id="PF15805">
    <property type="entry name" value="SCNM1_acidic"/>
    <property type="match status" value="1"/>
</dbReference>
<dbReference type="STRING" id="4097.A0A1S3XP55"/>
<keyword evidence="7" id="KW-0863">Zinc-finger</keyword>
<evidence type="ECO:0000256" key="9">
    <source>
        <dbReference type="ARBA" id="ARBA00023187"/>
    </source>
</evidence>
<keyword evidence="5" id="KW-0479">Metal-binding</keyword>
<keyword evidence="15" id="KW-0813">Transport</keyword>
<dbReference type="PaxDb" id="4097-A0A1S3XP55"/>